<dbReference type="GO" id="GO:0006782">
    <property type="term" value="P:protoporphyrinogen IX biosynthetic process"/>
    <property type="evidence" value="ECO:0007669"/>
    <property type="project" value="UniProtKB-UniRule"/>
</dbReference>
<name>A0A832TJ84_9EURY</name>
<dbReference type="UniPathway" id="UPA00251">
    <property type="reaction ID" value="UER00320"/>
</dbReference>
<comment type="caution">
    <text evidence="9">The sequence shown here is derived from an EMBL/GenBank/DDBJ whole genome shotgun (WGS) entry which is preliminary data.</text>
</comment>
<dbReference type="Gene3D" id="3.40.50.10090">
    <property type="match status" value="2"/>
</dbReference>
<gene>
    <name evidence="9" type="ORF">HA336_07330</name>
</gene>
<dbReference type="AlphaFoldDB" id="A0A832TJ84"/>
<dbReference type="Proteomes" id="UP000619545">
    <property type="component" value="Unassembled WGS sequence"/>
</dbReference>
<evidence type="ECO:0000256" key="5">
    <source>
        <dbReference type="ARBA" id="ARBA00023244"/>
    </source>
</evidence>
<evidence type="ECO:0000256" key="1">
    <source>
        <dbReference type="ARBA" id="ARBA00004772"/>
    </source>
</evidence>
<dbReference type="CDD" id="cd06578">
    <property type="entry name" value="HemD"/>
    <property type="match status" value="1"/>
</dbReference>
<dbReference type="InterPro" id="IPR003754">
    <property type="entry name" value="4pyrrol_synth_uPrphyn_synth"/>
</dbReference>
<dbReference type="InterPro" id="IPR036108">
    <property type="entry name" value="4pyrrol_syn_uPrphyn_synt_sf"/>
</dbReference>
<dbReference type="EMBL" id="DUJS01000005">
    <property type="protein sequence ID" value="HII71023.1"/>
    <property type="molecule type" value="Genomic_DNA"/>
</dbReference>
<comment type="catalytic activity">
    <reaction evidence="6 7">
        <text>hydroxymethylbilane = uroporphyrinogen III + H2O</text>
        <dbReference type="Rhea" id="RHEA:18965"/>
        <dbReference type="ChEBI" id="CHEBI:15377"/>
        <dbReference type="ChEBI" id="CHEBI:57308"/>
        <dbReference type="ChEBI" id="CHEBI:57845"/>
        <dbReference type="EC" id="4.2.1.75"/>
    </reaction>
</comment>
<comment type="pathway">
    <text evidence="1 7">Porphyrin-containing compound metabolism; protoporphyrin-IX biosynthesis; coproporphyrinogen-III from 5-aminolevulinate: step 3/4.</text>
</comment>
<dbReference type="RefSeq" id="WP_011019918.1">
    <property type="nucleotide sequence ID" value="NZ_DUJS01000005.1"/>
</dbReference>
<evidence type="ECO:0000313" key="10">
    <source>
        <dbReference type="Proteomes" id="UP000619545"/>
    </source>
</evidence>
<feature type="domain" description="Tetrapyrrole biosynthesis uroporphyrinogen III synthase" evidence="8">
    <location>
        <begin position="28"/>
        <end position="218"/>
    </location>
</feature>
<proteinExistence type="inferred from homology"/>
<evidence type="ECO:0000256" key="7">
    <source>
        <dbReference type="RuleBase" id="RU366031"/>
    </source>
</evidence>
<dbReference type="InterPro" id="IPR039793">
    <property type="entry name" value="UROS/Hem4"/>
</dbReference>
<dbReference type="GO" id="GO:0004852">
    <property type="term" value="F:uroporphyrinogen-III synthase activity"/>
    <property type="evidence" value="ECO:0007669"/>
    <property type="project" value="UniProtKB-UniRule"/>
</dbReference>
<comment type="function">
    <text evidence="7">Catalyzes cyclization of the linear tetrapyrrole, hydroxymethylbilane, to the macrocyclic uroporphyrinogen III.</text>
</comment>
<evidence type="ECO:0000313" key="9">
    <source>
        <dbReference type="EMBL" id="HII71023.1"/>
    </source>
</evidence>
<accession>A0A832TJ84</accession>
<sequence length="228" mass="25571">MRALVVRAPGLERETVQAFKKVDLDAEVVCPVELVSLDRPKISAGLLSEYDAVAFTSPRTVEFLSEEEVKELRRSDVDIAAVGPRTREALERAGLRVDVMPTEYTTGKLAEELRQYGAVLALRSRRRTEDLRRTLESYGVKAEELEMYDLKPKRVEVNPRKFDVVCFLSAFTARCFLENVDPTEIPEPVVSIGPVTTKELRRAGLKVVEAEEHTVEAVAKTALRVIEA</sequence>
<comment type="similarity">
    <text evidence="2 7">Belongs to the uroporphyrinogen-III synthase family.</text>
</comment>
<organism evidence="9 10">
    <name type="scientific">Methanopyrus kandleri</name>
    <dbReference type="NCBI Taxonomy" id="2320"/>
    <lineage>
        <taxon>Archaea</taxon>
        <taxon>Methanobacteriati</taxon>
        <taxon>Methanobacteriota</taxon>
        <taxon>Methanomada group</taxon>
        <taxon>Methanopyri</taxon>
        <taxon>Methanopyrales</taxon>
        <taxon>Methanopyraceae</taxon>
        <taxon>Methanopyrus</taxon>
    </lineage>
</organism>
<keyword evidence="5 7" id="KW-0627">Porphyrin biosynthesis</keyword>
<evidence type="ECO:0000256" key="3">
    <source>
        <dbReference type="ARBA" id="ARBA00013109"/>
    </source>
</evidence>
<evidence type="ECO:0000256" key="2">
    <source>
        <dbReference type="ARBA" id="ARBA00008133"/>
    </source>
</evidence>
<dbReference type="GO" id="GO:0006780">
    <property type="term" value="P:uroporphyrinogen III biosynthetic process"/>
    <property type="evidence" value="ECO:0007669"/>
    <property type="project" value="UniProtKB-UniRule"/>
</dbReference>
<evidence type="ECO:0000256" key="6">
    <source>
        <dbReference type="ARBA" id="ARBA00048617"/>
    </source>
</evidence>
<evidence type="ECO:0000259" key="8">
    <source>
        <dbReference type="Pfam" id="PF02602"/>
    </source>
</evidence>
<dbReference type="EC" id="4.2.1.75" evidence="3 7"/>
<evidence type="ECO:0000256" key="4">
    <source>
        <dbReference type="ARBA" id="ARBA00023239"/>
    </source>
</evidence>
<protein>
    <recommendedName>
        <fullName evidence="3 7">Uroporphyrinogen-III synthase</fullName>
        <ecNumber evidence="3 7">4.2.1.75</ecNumber>
    </recommendedName>
</protein>
<keyword evidence="4 7" id="KW-0456">Lyase</keyword>
<dbReference type="OMA" id="IVPEEYH"/>
<dbReference type="PANTHER" id="PTHR38042:SF1">
    <property type="entry name" value="UROPORPHYRINOGEN-III SYNTHASE, CHLOROPLASTIC"/>
    <property type="match status" value="1"/>
</dbReference>
<reference evidence="9" key="1">
    <citation type="journal article" date="2020" name="bioRxiv">
        <title>A rank-normalized archaeal taxonomy based on genome phylogeny resolves widespread incomplete and uneven classifications.</title>
        <authorList>
            <person name="Rinke C."/>
            <person name="Chuvochina M."/>
            <person name="Mussig A.J."/>
            <person name="Chaumeil P.-A."/>
            <person name="Waite D.W."/>
            <person name="Whitman W.B."/>
            <person name="Parks D.H."/>
            <person name="Hugenholtz P."/>
        </authorList>
    </citation>
    <scope>NUCLEOTIDE SEQUENCE</scope>
    <source>
        <strain evidence="9">UBA8853</strain>
    </source>
</reference>
<dbReference type="Pfam" id="PF02602">
    <property type="entry name" value="HEM4"/>
    <property type="match status" value="1"/>
</dbReference>
<dbReference type="SUPFAM" id="SSF69618">
    <property type="entry name" value="HemD-like"/>
    <property type="match status" value="1"/>
</dbReference>
<dbReference type="GeneID" id="1478145"/>
<dbReference type="PANTHER" id="PTHR38042">
    <property type="entry name" value="UROPORPHYRINOGEN-III SYNTHASE, CHLOROPLASTIC"/>
    <property type="match status" value="1"/>
</dbReference>